<dbReference type="InterPro" id="IPR036388">
    <property type="entry name" value="WH-like_DNA-bd_sf"/>
</dbReference>
<name>A0A937D3M0_9BURK</name>
<dbReference type="PANTHER" id="PTHR43537">
    <property type="entry name" value="TRANSCRIPTIONAL REGULATOR, GNTR FAMILY"/>
    <property type="match status" value="1"/>
</dbReference>
<gene>
    <name evidence="5" type="ORF">JI739_10935</name>
</gene>
<keyword evidence="6" id="KW-1185">Reference proteome</keyword>
<dbReference type="PANTHER" id="PTHR43537:SF45">
    <property type="entry name" value="GNTR FAMILY REGULATORY PROTEIN"/>
    <property type="match status" value="1"/>
</dbReference>
<dbReference type="AlphaFoldDB" id="A0A937D3M0"/>
<dbReference type="GO" id="GO:0003700">
    <property type="term" value="F:DNA-binding transcription factor activity"/>
    <property type="evidence" value="ECO:0007669"/>
    <property type="project" value="InterPro"/>
</dbReference>
<evidence type="ECO:0000256" key="3">
    <source>
        <dbReference type="ARBA" id="ARBA00023163"/>
    </source>
</evidence>
<dbReference type="EMBL" id="JAEQNA010000003">
    <property type="protein sequence ID" value="MBL0420860.1"/>
    <property type="molecule type" value="Genomic_DNA"/>
</dbReference>
<evidence type="ECO:0000313" key="5">
    <source>
        <dbReference type="EMBL" id="MBL0420860.1"/>
    </source>
</evidence>
<dbReference type="Pfam" id="PF00392">
    <property type="entry name" value="GntR"/>
    <property type="match status" value="1"/>
</dbReference>
<keyword evidence="3" id="KW-0804">Transcription</keyword>
<comment type="caution">
    <text evidence="5">The sequence shown here is derived from an EMBL/GenBank/DDBJ whole genome shotgun (WGS) entry which is preliminary data.</text>
</comment>
<sequence>MTLDTAAAAARAYEAIKTRIIECTYPPGAKISEARLVDELGVGRSPIRSALARLRSEGWINVTPQSGSYVKSLTEGEIREIFDFRLLLETHVARLAAQNISEEQLRRLRVGLRRARALDDGTHDEDTFDELDTFDSMVHSTVYEAAGNSLIGSVLRNLLEKAQWLKKSTPSTPARMKTWFTELERIIAALEAHDADLAAQRLREHIGHAADFEMKFAASAASRKTAKAD</sequence>
<dbReference type="CDD" id="cd07377">
    <property type="entry name" value="WHTH_GntR"/>
    <property type="match status" value="1"/>
</dbReference>
<dbReference type="InterPro" id="IPR000524">
    <property type="entry name" value="Tscrpt_reg_HTH_GntR"/>
</dbReference>
<dbReference type="SUPFAM" id="SSF46785">
    <property type="entry name" value="Winged helix' DNA-binding domain"/>
    <property type="match status" value="1"/>
</dbReference>
<evidence type="ECO:0000256" key="2">
    <source>
        <dbReference type="ARBA" id="ARBA00023125"/>
    </source>
</evidence>
<keyword evidence="2" id="KW-0238">DNA-binding</keyword>
<feature type="domain" description="HTH gntR-type" evidence="4">
    <location>
        <begin position="6"/>
        <end position="73"/>
    </location>
</feature>
<dbReference type="GO" id="GO:0003677">
    <property type="term" value="F:DNA binding"/>
    <property type="evidence" value="ECO:0007669"/>
    <property type="project" value="UniProtKB-KW"/>
</dbReference>
<evidence type="ECO:0000256" key="1">
    <source>
        <dbReference type="ARBA" id="ARBA00023015"/>
    </source>
</evidence>
<dbReference type="Proteomes" id="UP000613011">
    <property type="component" value="Unassembled WGS sequence"/>
</dbReference>
<reference evidence="5" key="1">
    <citation type="submission" date="2021-01" db="EMBL/GenBank/DDBJ databases">
        <title>Ramlibacter sp. strain AW1 16S ribosomal RNA gene Genome sequencing and assembly.</title>
        <authorList>
            <person name="Kang M."/>
        </authorList>
    </citation>
    <scope>NUCLEOTIDE SEQUENCE</scope>
    <source>
        <strain evidence="5">AW1</strain>
    </source>
</reference>
<evidence type="ECO:0000259" key="4">
    <source>
        <dbReference type="PROSITE" id="PS50949"/>
    </source>
</evidence>
<protein>
    <submittedName>
        <fullName evidence="5">GntR family transcriptional regulator</fullName>
    </submittedName>
</protein>
<dbReference type="RefSeq" id="WP_201683929.1">
    <property type="nucleotide sequence ID" value="NZ_JAEQNA010000003.1"/>
</dbReference>
<dbReference type="SMART" id="SM00345">
    <property type="entry name" value="HTH_GNTR"/>
    <property type="match status" value="1"/>
</dbReference>
<evidence type="ECO:0000313" key="6">
    <source>
        <dbReference type="Proteomes" id="UP000613011"/>
    </source>
</evidence>
<keyword evidence="1" id="KW-0805">Transcription regulation</keyword>
<dbReference type="InterPro" id="IPR036390">
    <property type="entry name" value="WH_DNA-bd_sf"/>
</dbReference>
<accession>A0A937D3M0</accession>
<dbReference type="SUPFAM" id="SSF48008">
    <property type="entry name" value="GntR ligand-binding domain-like"/>
    <property type="match status" value="1"/>
</dbReference>
<dbReference type="PROSITE" id="PS50949">
    <property type="entry name" value="HTH_GNTR"/>
    <property type="match status" value="1"/>
</dbReference>
<dbReference type="InterPro" id="IPR008920">
    <property type="entry name" value="TF_FadR/GntR_C"/>
</dbReference>
<dbReference type="Pfam" id="PF07729">
    <property type="entry name" value="FCD"/>
    <property type="match status" value="1"/>
</dbReference>
<dbReference type="Gene3D" id="1.10.10.10">
    <property type="entry name" value="Winged helix-like DNA-binding domain superfamily/Winged helix DNA-binding domain"/>
    <property type="match status" value="1"/>
</dbReference>
<dbReference type="InterPro" id="IPR011711">
    <property type="entry name" value="GntR_C"/>
</dbReference>
<dbReference type="Gene3D" id="1.20.120.530">
    <property type="entry name" value="GntR ligand-binding domain-like"/>
    <property type="match status" value="1"/>
</dbReference>
<proteinExistence type="predicted"/>
<dbReference type="SMART" id="SM00895">
    <property type="entry name" value="FCD"/>
    <property type="match status" value="1"/>
</dbReference>
<organism evidence="5 6">
    <name type="scientific">Ramlibacter aurantiacus</name>
    <dbReference type="NCBI Taxonomy" id="2801330"/>
    <lineage>
        <taxon>Bacteria</taxon>
        <taxon>Pseudomonadati</taxon>
        <taxon>Pseudomonadota</taxon>
        <taxon>Betaproteobacteria</taxon>
        <taxon>Burkholderiales</taxon>
        <taxon>Comamonadaceae</taxon>
        <taxon>Ramlibacter</taxon>
    </lineage>
</organism>